<reference evidence="9" key="1">
    <citation type="submission" date="2020-02" db="EMBL/GenBank/DDBJ databases">
        <authorList>
            <person name="Scholz U."/>
            <person name="Mascher M."/>
            <person name="Fiebig A."/>
        </authorList>
    </citation>
    <scope>NUCLEOTIDE SEQUENCE</scope>
</reference>
<keyword evidence="6" id="KW-0732">Signal</keyword>
<keyword evidence="2 5" id="KW-0812">Transmembrane</keyword>
<comment type="subcellular location">
    <subcellularLocation>
        <location evidence="1">Membrane</location>
        <topology evidence="1">Multi-pass membrane protein</topology>
    </subcellularLocation>
</comment>
<evidence type="ECO:0000259" key="8">
    <source>
        <dbReference type="Pfam" id="PF23262"/>
    </source>
</evidence>
<feature type="transmembrane region" description="Helical" evidence="5">
    <location>
        <begin position="354"/>
        <end position="378"/>
    </location>
</feature>
<evidence type="ECO:0000313" key="10">
    <source>
        <dbReference type="Proteomes" id="UP000663760"/>
    </source>
</evidence>
<evidence type="ECO:0000256" key="4">
    <source>
        <dbReference type="ARBA" id="ARBA00023136"/>
    </source>
</evidence>
<dbReference type="OrthoDB" id="410267at2759"/>
<dbReference type="Proteomes" id="UP000663760">
    <property type="component" value="Chromosome 3"/>
</dbReference>
<feature type="transmembrane region" description="Helical" evidence="5">
    <location>
        <begin position="414"/>
        <end position="435"/>
    </location>
</feature>
<feature type="transmembrane region" description="Helical" evidence="5">
    <location>
        <begin position="140"/>
        <end position="163"/>
    </location>
</feature>
<feature type="transmembrane region" description="Helical" evidence="5">
    <location>
        <begin position="385"/>
        <end position="402"/>
    </location>
</feature>
<dbReference type="Pfam" id="PF23262">
    <property type="entry name" value="NFD4_C"/>
    <property type="match status" value="1"/>
</dbReference>
<evidence type="ECO:0000256" key="2">
    <source>
        <dbReference type="ARBA" id="ARBA00022692"/>
    </source>
</evidence>
<dbReference type="EMBL" id="LR746266">
    <property type="protein sequence ID" value="CAA7392891.1"/>
    <property type="molecule type" value="Genomic_DNA"/>
</dbReference>
<evidence type="ECO:0000256" key="5">
    <source>
        <dbReference type="SAM" id="Phobius"/>
    </source>
</evidence>
<dbReference type="InterPro" id="IPR036259">
    <property type="entry name" value="MFS_trans_sf"/>
</dbReference>
<dbReference type="PANTHER" id="PTHR21576">
    <property type="entry name" value="UNCHARACTERIZED NODULIN-LIKE PROTEIN"/>
    <property type="match status" value="1"/>
</dbReference>
<dbReference type="InterPro" id="IPR010658">
    <property type="entry name" value="Nodulin-like"/>
</dbReference>
<feature type="domain" description="NFD4 C-terminal" evidence="8">
    <location>
        <begin position="304"/>
        <end position="512"/>
    </location>
</feature>
<feature type="transmembrane region" description="Helical" evidence="5">
    <location>
        <begin position="208"/>
        <end position="227"/>
    </location>
</feature>
<feature type="domain" description="Nodulin-like" evidence="7">
    <location>
        <begin position="9"/>
        <end position="251"/>
    </location>
</feature>
<name>A0A7I8K5P1_SPIIN</name>
<dbReference type="Pfam" id="PF06813">
    <property type="entry name" value="Nodulin-like"/>
    <property type="match status" value="1"/>
</dbReference>
<evidence type="ECO:0000256" key="3">
    <source>
        <dbReference type="ARBA" id="ARBA00022989"/>
    </source>
</evidence>
<dbReference type="SUPFAM" id="SSF103473">
    <property type="entry name" value="MFS general substrate transporter"/>
    <property type="match status" value="1"/>
</dbReference>
<feature type="transmembrane region" description="Helical" evidence="5">
    <location>
        <begin position="316"/>
        <end position="334"/>
    </location>
</feature>
<organism evidence="9 10">
    <name type="scientific">Spirodela intermedia</name>
    <name type="common">Intermediate duckweed</name>
    <dbReference type="NCBI Taxonomy" id="51605"/>
    <lineage>
        <taxon>Eukaryota</taxon>
        <taxon>Viridiplantae</taxon>
        <taxon>Streptophyta</taxon>
        <taxon>Embryophyta</taxon>
        <taxon>Tracheophyta</taxon>
        <taxon>Spermatophyta</taxon>
        <taxon>Magnoliopsida</taxon>
        <taxon>Liliopsida</taxon>
        <taxon>Araceae</taxon>
        <taxon>Lemnoideae</taxon>
        <taxon>Spirodela</taxon>
    </lineage>
</organism>
<dbReference type="InterPro" id="IPR056555">
    <property type="entry name" value="NFD4_C"/>
</dbReference>
<keyword evidence="3 5" id="KW-1133">Transmembrane helix</keyword>
<dbReference type="GO" id="GO:0016020">
    <property type="term" value="C:membrane"/>
    <property type="evidence" value="ECO:0007669"/>
    <property type="project" value="UniProtKB-SubCell"/>
</dbReference>
<evidence type="ECO:0000259" key="7">
    <source>
        <dbReference type="Pfam" id="PF06813"/>
    </source>
</evidence>
<evidence type="ECO:0000256" key="1">
    <source>
        <dbReference type="ARBA" id="ARBA00004141"/>
    </source>
</evidence>
<proteinExistence type="predicted"/>
<keyword evidence="10" id="KW-1185">Reference proteome</keyword>
<feature type="signal peptide" evidence="6">
    <location>
        <begin position="1"/>
        <end position="27"/>
    </location>
</feature>
<keyword evidence="4 5" id="KW-0472">Membrane</keyword>
<sequence length="516" mass="54952">MATSPTALQWLSLVGVIWLQLANGASSNFPDYSSNLKQVLSISQMQLNALAFASDSGKLLAWVSGVAVVYLPLWAVLLVGAALGLVGYGVQFLLVGEALASVSYWQVFLLSATAGNAACWINTACYEVCLRNFRSKARVAIGLSTSYFGLSAVAYTVLADAFIQPLPHQKAKAYLLLNAVVPVATTLLVLPIARVVLSEDKQRSDGGFILVFVIAMASGACGVFGSLWSMSTWVMLSFGCLLAALLVLPAAAKVREVVEQRRLRSGGARVHDEAVEATTPAEAVKVEEGLAAPGGWEEAGEDRQVAASAMVRTPEFWLYFFGYLFGGTVGLVYLNNLGQIVESRGHSKTSAVVSLAFAFGFFGRCMVSLVDFVCIRYVYEVPRPALIAALTAPMAGSFFLLLNSGNACLYAGNVVIGTCTGAITSAAASATTELFGTKFFGINHNIVVSNIPIGSFLFGFLAAFVYQRGENGRGVCMGAQCYERTFLVWGCLCAVSTLLFVVLHIRTRKTRSVVSA</sequence>
<accession>A0A7I8K5P1</accession>
<dbReference type="PANTHER" id="PTHR21576:SF11">
    <property type="entry name" value="MAJOR FACILITATOR SUPERFAMILY PROTEIN"/>
    <property type="match status" value="1"/>
</dbReference>
<feature type="transmembrane region" description="Helical" evidence="5">
    <location>
        <begin position="175"/>
        <end position="196"/>
    </location>
</feature>
<feature type="transmembrane region" description="Helical" evidence="5">
    <location>
        <begin position="486"/>
        <end position="505"/>
    </location>
</feature>
<protein>
    <submittedName>
        <fullName evidence="9">Uncharacterized protein</fullName>
    </submittedName>
</protein>
<dbReference type="AlphaFoldDB" id="A0A7I8K5P1"/>
<feature type="chain" id="PRO_5029834255" evidence="6">
    <location>
        <begin position="28"/>
        <end position="516"/>
    </location>
</feature>
<evidence type="ECO:0000313" key="9">
    <source>
        <dbReference type="EMBL" id="CAA7392891.1"/>
    </source>
</evidence>
<feature type="transmembrane region" description="Helical" evidence="5">
    <location>
        <begin position="447"/>
        <end position="466"/>
    </location>
</feature>
<evidence type="ECO:0000256" key="6">
    <source>
        <dbReference type="SAM" id="SignalP"/>
    </source>
</evidence>
<feature type="transmembrane region" description="Helical" evidence="5">
    <location>
        <begin position="59"/>
        <end position="86"/>
    </location>
</feature>
<gene>
    <name evidence="9" type="ORF">SI8410_03003728</name>
</gene>